<dbReference type="InterPro" id="IPR038231">
    <property type="entry name" value="MepB-like_sf"/>
</dbReference>
<protein>
    <submittedName>
        <fullName evidence="1">MepB protein</fullName>
    </submittedName>
</protein>
<dbReference type="Pfam" id="PF08877">
    <property type="entry name" value="MepB-like"/>
    <property type="match status" value="1"/>
</dbReference>
<evidence type="ECO:0000313" key="2">
    <source>
        <dbReference type="Proteomes" id="UP000076104"/>
    </source>
</evidence>
<dbReference type="InterPro" id="IPR011235">
    <property type="entry name" value="MepB-like"/>
</dbReference>
<gene>
    <name evidence="1" type="ORF">A3K91_2134</name>
</gene>
<organism evidence="1 2">
    <name type="scientific">Psychrobacter alimentarius</name>
    <dbReference type="NCBI Taxonomy" id="261164"/>
    <lineage>
        <taxon>Bacteria</taxon>
        <taxon>Pseudomonadati</taxon>
        <taxon>Pseudomonadota</taxon>
        <taxon>Gammaproteobacteria</taxon>
        <taxon>Moraxellales</taxon>
        <taxon>Moraxellaceae</taxon>
        <taxon>Psychrobacter</taxon>
    </lineage>
</organism>
<keyword evidence="2" id="KW-1185">Reference proteome</keyword>
<sequence>MNTLNQPKELFSCTENLTSDIIPASFNLILRKLFEPAGYAVEDIEPEIESIEYGALKFTLNGQRVIYRQAKTTPKKIGQFVTIWKREKSDSEISPIDLKDGVDWVIIAANEGTNFGVFIFSAQLLARKGVFSEEAKAGKRAMRVYAPWTNPTAVQAKRTKNWQTECFLDFKSSDADLKSFTKKLG</sequence>
<dbReference type="EMBL" id="CP014945">
    <property type="protein sequence ID" value="AMT97714.1"/>
    <property type="molecule type" value="Genomic_DNA"/>
</dbReference>
<proteinExistence type="predicted"/>
<accession>A0ABN4N8J1</accession>
<reference evidence="1 2" key="1">
    <citation type="submission" date="2016-03" db="EMBL/GenBank/DDBJ databases">
        <title>Genome sequencing of Psychrobacter alimentarius PAMC 27889.</title>
        <authorList>
            <person name="Lee J."/>
            <person name="Kim O.-S."/>
        </authorList>
    </citation>
    <scope>NUCLEOTIDE SEQUENCE [LARGE SCALE GENOMIC DNA]</scope>
    <source>
        <strain evidence="1 2">PAMC 27889</strain>
    </source>
</reference>
<dbReference type="RefSeq" id="WP_062845248.1">
    <property type="nucleotide sequence ID" value="NZ_CP014945.1"/>
</dbReference>
<dbReference type="Proteomes" id="UP000076104">
    <property type="component" value="Chromosome"/>
</dbReference>
<dbReference type="GeneID" id="33059678"/>
<name>A0ABN4N8J1_9GAMM</name>
<evidence type="ECO:0000313" key="1">
    <source>
        <dbReference type="EMBL" id="AMT97714.1"/>
    </source>
</evidence>
<dbReference type="Gene3D" id="3.40.1350.140">
    <property type="entry name" value="MepB-like"/>
    <property type="match status" value="1"/>
</dbReference>